<accession>A0A0K0DJJ7</accession>
<evidence type="ECO:0000256" key="4">
    <source>
        <dbReference type="ARBA" id="ARBA00022490"/>
    </source>
</evidence>
<dbReference type="GO" id="GO:0051537">
    <property type="term" value="F:2 iron, 2 sulfur cluster binding"/>
    <property type="evidence" value="ECO:0007669"/>
    <property type="project" value="UniProtKB-UniRule"/>
</dbReference>
<dbReference type="GO" id="GO:0009055">
    <property type="term" value="F:electron transfer activity"/>
    <property type="evidence" value="ECO:0007669"/>
    <property type="project" value="UniProtKB-UniRule"/>
</dbReference>
<dbReference type="PANTHER" id="PTHR13273:SF14">
    <property type="entry name" value="ANAMORSIN"/>
    <property type="match status" value="1"/>
</dbReference>
<dbReference type="GO" id="GO:0051539">
    <property type="term" value="F:4 iron, 4 sulfur cluster binding"/>
    <property type="evidence" value="ECO:0007669"/>
    <property type="project" value="UniProtKB-KW"/>
</dbReference>
<dbReference type="GO" id="GO:0016226">
    <property type="term" value="P:iron-sulfur cluster assembly"/>
    <property type="evidence" value="ECO:0007669"/>
    <property type="project" value="UniProtKB-UniRule"/>
</dbReference>
<dbReference type="PANTHER" id="PTHR13273">
    <property type="entry name" value="ANAMORSIN"/>
    <property type="match status" value="1"/>
</dbReference>
<comment type="subunit">
    <text evidence="9">Monomer.</text>
</comment>
<proteinExistence type="inferred from homology"/>
<dbReference type="InterPro" id="IPR046408">
    <property type="entry name" value="CIAPIN1"/>
</dbReference>
<comment type="function">
    <text evidence="9">Component of the cytosolic iron-sulfur (Fe-S) protein assembly (CIA) machinery. Required for the maturation of extramitochondrial Fe-S proteins. Part of an electron transfer chain functioning in an early step of cytosolic Fe-S biogenesis, facilitating the de novo assembly of a [4Fe-4S] cluster on the cytosolic Fe-S scaffold complex. Electrons are transferred from NADPH via a FAD- and FMN-containing diflavin oxidoreductase. Together with the diflavin oxidoreductase, also required for the assembly of the diferric tyrosyl radical cofactor of ribonucleotide reductase (RNR), probably by providing electrons for reduction during radical cofactor maturation in the catalytic small subunit.</text>
</comment>
<evidence type="ECO:0000256" key="1">
    <source>
        <dbReference type="ARBA" id="ARBA00001966"/>
    </source>
</evidence>
<feature type="binding site" evidence="9">
    <location>
        <position position="232"/>
    </location>
    <ligand>
        <name>[4Fe-4S] cluster</name>
        <dbReference type="ChEBI" id="CHEBI:49883"/>
    </ligand>
</feature>
<evidence type="ECO:0000256" key="8">
    <source>
        <dbReference type="ARBA" id="ARBA00023128"/>
    </source>
</evidence>
<comment type="domain">
    <text evidence="9">The C-terminal domain binds 2 Fe-S clusters but is otherwise mostly in an intrinsically disordered conformation.</text>
</comment>
<feature type="binding site" evidence="9">
    <location>
        <position position="205"/>
    </location>
    <ligand>
        <name>[2Fe-2S] cluster</name>
        <dbReference type="ChEBI" id="CHEBI:190135"/>
    </ligand>
</feature>
<keyword evidence="4 9" id="KW-0963">Cytoplasm</keyword>
<keyword evidence="3 9" id="KW-0004">4Fe-4S</keyword>
<evidence type="ECO:0000256" key="9">
    <source>
        <dbReference type="HAMAP-Rule" id="MF_03115"/>
    </source>
</evidence>
<feature type="binding site" evidence="9">
    <location>
        <position position="208"/>
    </location>
    <ligand>
        <name>[2Fe-2S] cluster</name>
        <dbReference type="ChEBI" id="CHEBI:190135"/>
    </ligand>
</feature>
<protein>
    <recommendedName>
        <fullName evidence="9">Anamorsin homolog</fullName>
    </recommendedName>
    <alternativeName>
        <fullName evidence="9">Fe-S cluster assembly protein DRE2 homolog</fullName>
    </alternativeName>
</protein>
<sequence>MKRNFGTTRDEIKLIRAMFEKEFKRAFALNSPAVDLHDSRRLEPARIKCHASSCSFLYPIRIALTFLGEQDSVLSGFEEAQSRFATLDVASSSNLANMSKHDYYDYVCVLITSEDQLKFFCAAAYKALKAFLPHWSLEEFAQQDSLSLRVRIFKMHLVKALGNVAENDIIDEDTLLEPEDFVKPSGDALKANCGQPGEVTKRRACKNCTCGLAEQLEAEKMSQPRRNGCGNCALGDAFRCSTCPYLGMPPFKPGEKIKLETVDDF</sequence>
<dbReference type="Proteomes" id="UP000035642">
    <property type="component" value="Unassembled WGS sequence"/>
</dbReference>
<reference evidence="12" key="2">
    <citation type="submission" date="2017-02" db="UniProtKB">
        <authorList>
            <consortium name="WormBaseParasite"/>
        </authorList>
    </citation>
    <scope>IDENTIFICATION</scope>
</reference>
<feature type="binding site" evidence="9">
    <location>
        <position position="193"/>
    </location>
    <ligand>
        <name>[2Fe-2S] cluster</name>
        <dbReference type="ChEBI" id="CHEBI:190135"/>
    </ligand>
</feature>
<evidence type="ECO:0000256" key="5">
    <source>
        <dbReference type="ARBA" id="ARBA00022723"/>
    </source>
</evidence>
<comment type="domain">
    <text evidence="9">The N-terminal domain has structural similarity with S-adenosyl-L-methionine-dependent methyltransferases, but does not bind S-adenosyl-L-methionine. It is required for correct assembly of the 2 Fe-S clusters.</text>
</comment>
<keyword evidence="5 9" id="KW-0479">Metal-binding</keyword>
<evidence type="ECO:0000313" key="12">
    <source>
        <dbReference type="WBParaSite" id="ACAC_0001158701-mRNA-1"/>
    </source>
</evidence>
<comment type="cofactor">
    <cofactor evidence="9">
        <name>[2Fe-2S] cluster</name>
        <dbReference type="ChEBI" id="CHEBI:190135"/>
    </cofactor>
</comment>
<feature type="binding site" evidence="9">
    <location>
        <position position="243"/>
    </location>
    <ligand>
        <name>[4Fe-4S] cluster</name>
        <dbReference type="ChEBI" id="CHEBI:49883"/>
    </ligand>
</feature>
<feature type="short sequence motif" description="Cx2C motif 1" evidence="9">
    <location>
        <begin position="229"/>
        <end position="232"/>
    </location>
</feature>
<feature type="binding site" evidence="9">
    <location>
        <position position="240"/>
    </location>
    <ligand>
        <name>[4Fe-4S] cluster</name>
        <dbReference type="ChEBI" id="CHEBI:49883"/>
    </ligand>
</feature>
<dbReference type="AlphaFoldDB" id="A0A0K0DJJ7"/>
<comment type="cofactor">
    <cofactor evidence="1 9">
        <name>[4Fe-4S] cluster</name>
        <dbReference type="ChEBI" id="CHEBI:49883"/>
    </cofactor>
</comment>
<keyword evidence="8 9" id="KW-0496">Mitochondrion</keyword>
<dbReference type="GO" id="GO:0005758">
    <property type="term" value="C:mitochondrial intermembrane space"/>
    <property type="evidence" value="ECO:0007669"/>
    <property type="project" value="UniProtKB-SubCell"/>
</dbReference>
<evidence type="ECO:0000256" key="7">
    <source>
        <dbReference type="ARBA" id="ARBA00023014"/>
    </source>
</evidence>
<name>A0A0K0DJJ7_ANGCA</name>
<feature type="short sequence motif" description="Cx2C motif 2" evidence="9">
    <location>
        <begin position="240"/>
        <end position="243"/>
    </location>
</feature>
<feature type="binding site" evidence="9">
    <location>
        <position position="229"/>
    </location>
    <ligand>
        <name>[4Fe-4S] cluster</name>
        <dbReference type="ChEBI" id="CHEBI:49883"/>
    </ligand>
</feature>
<feature type="region of interest" description="Fe-S binding site B" evidence="9">
    <location>
        <begin position="229"/>
        <end position="243"/>
    </location>
</feature>
<evidence type="ECO:0000256" key="2">
    <source>
        <dbReference type="ARBA" id="ARBA00008169"/>
    </source>
</evidence>
<dbReference type="WBParaSite" id="ACAC_0001158701-mRNA-1">
    <property type="protein sequence ID" value="ACAC_0001158701-mRNA-1"/>
    <property type="gene ID" value="ACAC_0001158701"/>
</dbReference>
<evidence type="ECO:0000259" key="10">
    <source>
        <dbReference type="Pfam" id="PF05093"/>
    </source>
</evidence>
<feature type="domain" description="Anamorsin C-terminal" evidence="10">
    <location>
        <begin position="191"/>
        <end position="223"/>
    </location>
</feature>
<comment type="domain">
    <text evidence="9">The twin Cx2C motifs are involved in the recognition by the mitochondrial MIA40-ERV1 disulfide relay system. The formation of 2 disulfide bonds in the Cx2C motifs through dithiol/disulfide exchange reactions effectively traps the protein in the mitochondrial intermembrane space.</text>
</comment>
<evidence type="ECO:0000256" key="6">
    <source>
        <dbReference type="ARBA" id="ARBA00023004"/>
    </source>
</evidence>
<keyword evidence="11" id="KW-1185">Reference proteome</keyword>
<comment type="caution">
    <text evidence="9">Lacks conserved residue(s) required for the propagation of feature annotation.</text>
</comment>
<dbReference type="HAMAP" id="MF_03115">
    <property type="entry name" value="Anamorsin"/>
    <property type="match status" value="1"/>
</dbReference>
<feature type="domain" description="Anamorsin C-terminal" evidence="10">
    <location>
        <begin position="225"/>
        <end position="259"/>
    </location>
</feature>
<evidence type="ECO:0000256" key="3">
    <source>
        <dbReference type="ARBA" id="ARBA00022485"/>
    </source>
</evidence>
<dbReference type="Pfam" id="PF05093">
    <property type="entry name" value="CIAPIN1"/>
    <property type="match status" value="2"/>
</dbReference>
<evidence type="ECO:0000313" key="11">
    <source>
        <dbReference type="Proteomes" id="UP000035642"/>
    </source>
</evidence>
<keyword evidence="7 9" id="KW-0411">Iron-sulfur</keyword>
<comment type="subcellular location">
    <subcellularLocation>
        <location evidence="9">Cytoplasm</location>
    </subcellularLocation>
    <subcellularLocation>
        <location evidence="9">Mitochondrion intermembrane space</location>
    </subcellularLocation>
</comment>
<comment type="similarity">
    <text evidence="2 9">Belongs to the anamorsin family.</text>
</comment>
<feature type="binding site" evidence="9">
    <location>
        <position position="210"/>
    </location>
    <ligand>
        <name>[2Fe-2S] cluster</name>
        <dbReference type="ChEBI" id="CHEBI:190135"/>
    </ligand>
</feature>
<reference evidence="11" key="1">
    <citation type="submission" date="2012-09" db="EMBL/GenBank/DDBJ databases">
        <authorList>
            <person name="Martin A.A."/>
        </authorList>
    </citation>
    <scope>NUCLEOTIDE SEQUENCE</scope>
</reference>
<keyword evidence="6 9" id="KW-0408">Iron</keyword>
<dbReference type="InterPro" id="IPR007785">
    <property type="entry name" value="Anamorsin"/>
</dbReference>
<dbReference type="STRING" id="6313.A0A0K0DJJ7"/>
<organism evidence="11 12">
    <name type="scientific">Angiostrongylus cantonensis</name>
    <name type="common">Rat lungworm</name>
    <dbReference type="NCBI Taxonomy" id="6313"/>
    <lineage>
        <taxon>Eukaryota</taxon>
        <taxon>Metazoa</taxon>
        <taxon>Ecdysozoa</taxon>
        <taxon>Nematoda</taxon>
        <taxon>Chromadorea</taxon>
        <taxon>Rhabditida</taxon>
        <taxon>Rhabditina</taxon>
        <taxon>Rhabditomorpha</taxon>
        <taxon>Strongyloidea</taxon>
        <taxon>Metastrongylidae</taxon>
        <taxon>Angiostrongylus</taxon>
    </lineage>
</organism>
<keyword evidence="9" id="KW-0001">2Fe-2S</keyword>
<dbReference type="GO" id="GO:0046872">
    <property type="term" value="F:metal ion binding"/>
    <property type="evidence" value="ECO:0007669"/>
    <property type="project" value="UniProtKB-KW"/>
</dbReference>